<dbReference type="GO" id="GO:0016020">
    <property type="term" value="C:membrane"/>
    <property type="evidence" value="ECO:0007669"/>
    <property type="project" value="UniProtKB-SubCell"/>
</dbReference>
<dbReference type="EC" id="7.1.1.2" evidence="2"/>
<evidence type="ECO:0000313" key="10">
    <source>
        <dbReference type="EMBL" id="AMZ79737.1"/>
    </source>
</evidence>
<keyword evidence="3 8" id="KW-0812">Transmembrane</keyword>
<gene>
    <name evidence="10" type="primary">NAD5</name>
</gene>
<dbReference type="InterPro" id="IPR001750">
    <property type="entry name" value="ND/Mrp_TM"/>
</dbReference>
<feature type="transmembrane region" description="Helical" evidence="8">
    <location>
        <begin position="7"/>
        <end position="29"/>
    </location>
</feature>
<comment type="subcellular location">
    <subcellularLocation>
        <location evidence="1">Membrane</location>
        <topology evidence="1">Multi-pass membrane protein</topology>
    </subcellularLocation>
</comment>
<dbReference type="PRINTS" id="PR01434">
    <property type="entry name" value="NADHDHGNASE5"/>
</dbReference>
<feature type="transmembrane region" description="Helical" evidence="8">
    <location>
        <begin position="494"/>
        <end position="516"/>
    </location>
</feature>
<evidence type="ECO:0000259" key="9">
    <source>
        <dbReference type="Pfam" id="PF00361"/>
    </source>
</evidence>
<reference evidence="10" key="1">
    <citation type="submission" date="2015-11" db="EMBL/GenBank/DDBJ databases">
        <title>Complete mitochondrial genome of Gyrodactylus kobayashii.</title>
        <authorList>
            <person name="Zhang D."/>
            <person name="Li W.X."/>
            <person name="Zhou S."/>
            <person name="Zou H."/>
            <person name="Wang G.T."/>
        </authorList>
    </citation>
    <scope>NUCLEOTIDE SEQUENCE</scope>
</reference>
<feature type="transmembrane region" description="Helical" evidence="8">
    <location>
        <begin position="49"/>
        <end position="71"/>
    </location>
</feature>
<comment type="catalytic activity">
    <reaction evidence="7">
        <text>a ubiquinone + NADH + 5 H(+)(in) = a ubiquinol + NAD(+) + 4 H(+)(out)</text>
        <dbReference type="Rhea" id="RHEA:29091"/>
        <dbReference type="Rhea" id="RHEA-COMP:9565"/>
        <dbReference type="Rhea" id="RHEA-COMP:9566"/>
        <dbReference type="ChEBI" id="CHEBI:15378"/>
        <dbReference type="ChEBI" id="CHEBI:16389"/>
        <dbReference type="ChEBI" id="CHEBI:17976"/>
        <dbReference type="ChEBI" id="CHEBI:57540"/>
        <dbReference type="ChEBI" id="CHEBI:57945"/>
        <dbReference type="EC" id="7.1.1.2"/>
    </reaction>
</comment>
<feature type="transmembrane region" description="Helical" evidence="8">
    <location>
        <begin position="390"/>
        <end position="408"/>
    </location>
</feature>
<dbReference type="Pfam" id="PF00361">
    <property type="entry name" value="Proton_antipo_M"/>
    <property type="match status" value="1"/>
</dbReference>
<feature type="transmembrane region" description="Helical" evidence="8">
    <location>
        <begin position="143"/>
        <end position="171"/>
    </location>
</feature>
<dbReference type="PANTHER" id="PTHR42829:SF2">
    <property type="entry name" value="NADH-UBIQUINONE OXIDOREDUCTASE CHAIN 5"/>
    <property type="match status" value="1"/>
</dbReference>
<dbReference type="SMR" id="A0A166A4F0"/>
<dbReference type="InterPro" id="IPR003945">
    <property type="entry name" value="NU5C-like"/>
</dbReference>
<keyword evidence="4 8" id="KW-1133">Transmembrane helix</keyword>
<evidence type="ECO:0000256" key="7">
    <source>
        <dbReference type="ARBA" id="ARBA00049551"/>
    </source>
</evidence>
<feature type="transmembrane region" description="Helical" evidence="8">
    <location>
        <begin position="316"/>
        <end position="337"/>
    </location>
</feature>
<feature type="domain" description="NADH:quinone oxidoreductase/Mrp antiporter transmembrane" evidence="9">
    <location>
        <begin position="100"/>
        <end position="357"/>
    </location>
</feature>
<dbReference type="GO" id="GO:0003954">
    <property type="term" value="F:NADH dehydrogenase activity"/>
    <property type="evidence" value="ECO:0007669"/>
    <property type="project" value="TreeGrafter"/>
</dbReference>
<evidence type="ECO:0000256" key="1">
    <source>
        <dbReference type="ARBA" id="ARBA00004141"/>
    </source>
</evidence>
<evidence type="ECO:0000256" key="8">
    <source>
        <dbReference type="SAM" id="Phobius"/>
    </source>
</evidence>
<proteinExistence type="predicted"/>
<evidence type="ECO:0000256" key="4">
    <source>
        <dbReference type="ARBA" id="ARBA00022989"/>
    </source>
</evidence>
<feature type="transmembrane region" description="Helical" evidence="8">
    <location>
        <begin position="250"/>
        <end position="267"/>
    </location>
</feature>
<evidence type="ECO:0000256" key="6">
    <source>
        <dbReference type="ARBA" id="ARBA00031027"/>
    </source>
</evidence>
<evidence type="ECO:0000256" key="5">
    <source>
        <dbReference type="ARBA" id="ARBA00023136"/>
    </source>
</evidence>
<feature type="transmembrane region" description="Helical" evidence="8">
    <location>
        <begin position="78"/>
        <end position="97"/>
    </location>
</feature>
<dbReference type="EMBL" id="KU057942">
    <property type="protein sequence ID" value="AMZ79737.1"/>
    <property type="molecule type" value="Genomic_DNA"/>
</dbReference>
<evidence type="ECO:0000256" key="3">
    <source>
        <dbReference type="ARBA" id="ARBA00022692"/>
    </source>
</evidence>
<geneLocation type="mitochondrion" evidence="10"/>
<dbReference type="GO" id="GO:0015990">
    <property type="term" value="P:electron transport coupled proton transport"/>
    <property type="evidence" value="ECO:0007669"/>
    <property type="project" value="TreeGrafter"/>
</dbReference>
<name>A0A166A4F0_9PLAT</name>
<dbReference type="GO" id="GO:0042773">
    <property type="term" value="P:ATP synthesis coupled electron transport"/>
    <property type="evidence" value="ECO:0007669"/>
    <property type="project" value="InterPro"/>
</dbReference>
<feature type="transmembrane region" description="Helical" evidence="8">
    <location>
        <begin position="349"/>
        <end position="370"/>
    </location>
</feature>
<evidence type="ECO:0000256" key="2">
    <source>
        <dbReference type="ARBA" id="ARBA00012944"/>
    </source>
</evidence>
<sequence>MGLSITNFVVIVLLFTFLSLYTLDFNLVISLCSLDYLVNLYTSFTIDLLSTSCLGMLMSCFIIAGIFYWHYFSWHSDYLIVNIQVFVLSMAFLIFTSSSINSFIGWEVLGVSSFFLILYYGIYCSSRAAMITIISSRLGDVGFFIFISCCLSDTIPSISILCSIFIMFLLISKSAVFPLTSWLLEAMRAPTPVSSLVHSSTLVAAGIVLICRYESLLVGGYYSYLFYSLCIFTVIISATCAFFYSDTKKIIALSTCNNISWCYIYLYNSMWELCIIQLVCHGIFKCILFCLIGDFLVNSNNSQNKSMHYYFGSEAYSIIVTIVCLFISGAPFLGVYFSKHLFIAYLSESTSLVPCLLITLGLSLSFLYTFRLLNVLNSDNNSNTGGFNNVYIVSIIILPYYVFINSLISNSILEDSLPGFILNILVNSLILLMSLGGYLLSLNINDKWFTGLYGQDFMIMDSIQVLSFLSSFTYCLSIFRWESYCVSLFSEYRLRFNTSIGFLLVVSLMFYILLILL</sequence>
<dbReference type="AlphaFoldDB" id="A0A166A4F0"/>
<feature type="transmembrane region" description="Helical" evidence="8">
    <location>
        <begin position="224"/>
        <end position="244"/>
    </location>
</feature>
<protein>
    <recommendedName>
        <fullName evidence="2">NADH:ubiquinone reductase (H(+)-translocating)</fullName>
        <ecNumber evidence="2">7.1.1.2</ecNumber>
    </recommendedName>
    <alternativeName>
        <fullName evidence="6">NADH dehydrogenase subunit 5</fullName>
    </alternativeName>
</protein>
<keyword evidence="10" id="KW-0496">Mitochondrion</keyword>
<feature type="transmembrane region" description="Helical" evidence="8">
    <location>
        <begin position="462"/>
        <end position="482"/>
    </location>
</feature>
<dbReference type="GO" id="GO:0008137">
    <property type="term" value="F:NADH dehydrogenase (ubiquinone) activity"/>
    <property type="evidence" value="ECO:0007669"/>
    <property type="project" value="UniProtKB-EC"/>
</dbReference>
<keyword evidence="5 8" id="KW-0472">Membrane</keyword>
<feature type="transmembrane region" description="Helical" evidence="8">
    <location>
        <begin position="103"/>
        <end position="122"/>
    </location>
</feature>
<dbReference type="PANTHER" id="PTHR42829">
    <property type="entry name" value="NADH-UBIQUINONE OXIDOREDUCTASE CHAIN 5"/>
    <property type="match status" value="1"/>
</dbReference>
<feature type="transmembrane region" description="Helical" evidence="8">
    <location>
        <begin position="420"/>
        <end position="442"/>
    </location>
</feature>
<feature type="transmembrane region" description="Helical" evidence="8">
    <location>
        <begin position="274"/>
        <end position="296"/>
    </location>
</feature>
<organism evidence="10">
    <name type="scientific">Gyrodactylus kobayashii</name>
    <dbReference type="NCBI Taxonomy" id="89149"/>
    <lineage>
        <taxon>Eukaryota</taxon>
        <taxon>Metazoa</taxon>
        <taxon>Spiralia</taxon>
        <taxon>Lophotrochozoa</taxon>
        <taxon>Platyhelminthes</taxon>
        <taxon>Monogenea</taxon>
        <taxon>Monopisthocotylea</taxon>
        <taxon>Gyrodactylidea</taxon>
        <taxon>Gyrodactylidae</taxon>
        <taxon>Gyrodactylus</taxon>
    </lineage>
</organism>
<accession>A0A166A4F0</accession>
<feature type="transmembrane region" description="Helical" evidence="8">
    <location>
        <begin position="191"/>
        <end position="212"/>
    </location>
</feature>